<evidence type="ECO:0000256" key="4">
    <source>
        <dbReference type="SAM" id="MobiDB-lite"/>
    </source>
</evidence>
<feature type="domain" description="SD-repeat containing protein B" evidence="5">
    <location>
        <begin position="126"/>
        <end position="197"/>
    </location>
</feature>
<dbReference type="EMBL" id="LAZR01053933">
    <property type="protein sequence ID" value="KKK79648.1"/>
    <property type="molecule type" value="Genomic_DNA"/>
</dbReference>
<name>A0A0F8YDZ3_9ZZZZ</name>
<evidence type="ECO:0000256" key="1">
    <source>
        <dbReference type="ARBA" id="ARBA00004613"/>
    </source>
</evidence>
<feature type="compositionally biased region" description="Acidic residues" evidence="4">
    <location>
        <begin position="82"/>
        <end position="91"/>
    </location>
</feature>
<feature type="region of interest" description="Disordered" evidence="4">
    <location>
        <begin position="75"/>
        <end position="94"/>
    </location>
</feature>
<dbReference type="SUPFAM" id="SSF117074">
    <property type="entry name" value="Hypothetical protein PA1324"/>
    <property type="match status" value="2"/>
</dbReference>
<evidence type="ECO:0000313" key="6">
    <source>
        <dbReference type="EMBL" id="KKK79648.1"/>
    </source>
</evidence>
<proteinExistence type="predicted"/>
<reference evidence="6" key="1">
    <citation type="journal article" date="2015" name="Nature">
        <title>Complex archaea that bridge the gap between prokaryotes and eukaryotes.</title>
        <authorList>
            <person name="Spang A."/>
            <person name="Saw J.H."/>
            <person name="Jorgensen S.L."/>
            <person name="Zaremba-Niedzwiedzka K."/>
            <person name="Martijn J."/>
            <person name="Lind A.E."/>
            <person name="van Eijk R."/>
            <person name="Schleper C."/>
            <person name="Guy L."/>
            <person name="Ettema T.J."/>
        </authorList>
    </citation>
    <scope>NUCLEOTIDE SEQUENCE</scope>
</reference>
<dbReference type="Gene3D" id="2.60.40.10">
    <property type="entry name" value="Immunoglobulins"/>
    <property type="match status" value="2"/>
</dbReference>
<feature type="non-terminal residue" evidence="6">
    <location>
        <position position="401"/>
    </location>
</feature>
<evidence type="ECO:0000259" key="5">
    <source>
        <dbReference type="Pfam" id="PF17210"/>
    </source>
</evidence>
<feature type="domain" description="SD-repeat containing protein B" evidence="5">
    <location>
        <begin position="6"/>
        <end position="116"/>
    </location>
</feature>
<dbReference type="SUPFAM" id="SSF69304">
    <property type="entry name" value="Tricorn protease N-terminal domain"/>
    <property type="match status" value="1"/>
</dbReference>
<feature type="non-terminal residue" evidence="6">
    <location>
        <position position="1"/>
    </location>
</feature>
<dbReference type="PANTHER" id="PTHR23303">
    <property type="entry name" value="CARBOXYPEPTIDASE REGULATORY REGION-CONTAINING"/>
    <property type="match status" value="1"/>
</dbReference>
<dbReference type="InterPro" id="IPR051417">
    <property type="entry name" value="SDr/BOS_complex"/>
</dbReference>
<dbReference type="GO" id="GO:0005576">
    <property type="term" value="C:extracellular region"/>
    <property type="evidence" value="ECO:0007669"/>
    <property type="project" value="UniProtKB-SubCell"/>
</dbReference>
<dbReference type="InterPro" id="IPR033764">
    <property type="entry name" value="Sdr_B"/>
</dbReference>
<accession>A0A0F8YDZ3</accession>
<gene>
    <name evidence="6" type="ORF">LCGC14_2831390</name>
</gene>
<evidence type="ECO:0000256" key="3">
    <source>
        <dbReference type="ARBA" id="ARBA00022729"/>
    </source>
</evidence>
<protein>
    <recommendedName>
        <fullName evidence="5">SD-repeat containing protein B domain-containing protein</fullName>
    </recommendedName>
</protein>
<dbReference type="AlphaFoldDB" id="A0A0F8YDZ3"/>
<evidence type="ECO:0000256" key="2">
    <source>
        <dbReference type="ARBA" id="ARBA00022525"/>
    </source>
</evidence>
<comment type="subcellular location">
    <subcellularLocation>
        <location evidence="1">Secreted</location>
    </subcellularLocation>
</comment>
<dbReference type="InterPro" id="IPR013783">
    <property type="entry name" value="Ig-like_fold"/>
</dbReference>
<dbReference type="Pfam" id="PF17210">
    <property type="entry name" value="SdrD_B"/>
    <property type="match status" value="2"/>
</dbReference>
<keyword evidence="3" id="KW-0732">Signal</keyword>
<keyword evidence="2" id="KW-0964">Secreted</keyword>
<dbReference type="PANTHER" id="PTHR23303:SF15">
    <property type="entry name" value="COLOSSIN-A"/>
    <property type="match status" value="1"/>
</dbReference>
<comment type="caution">
    <text evidence="6">The sequence shown here is derived from an EMBL/GenBank/DDBJ whole genome shotgun (WGS) entry which is preliminary data.</text>
</comment>
<sequence>GGNTGSIGDLVWEDTNGNGVQDPGEPGLGNVTVNLLDGNGQPFRTRTTDDLGRYSFVGLVPGEYIVEFVAPDGYAFSPQEQGGDDDLDSDADPATGQTALVTLSSAENNLSIDAGLRGTGEIRGTKWSDLNGDGEPDAGEPGLPNVTIYLDLDYNGRLDDNEPSTETNGNGEYSFTGLEAGEYTVAEVVPEGYVQTFPTFDEPTAIRLLSRSVDGMHSGNAESYTGTTGALSAYGDDVVFWSFASDLVDGDANASRDIFVYDRQENSVDRVSLDYNGDEANAASWAPSISADGHVVALKSQASDIVPEDTGDHNNIFVRNLSTEVNTLASVAMGAEPDRSSYDPSISGDGGRVAFMSDATNLVSGDTNGGADVFVYDRQGAIERVSVSSTGEQANGESGSP</sequence>
<feature type="region of interest" description="Disordered" evidence="4">
    <location>
        <begin position="1"/>
        <end position="27"/>
    </location>
</feature>
<organism evidence="6">
    <name type="scientific">marine sediment metagenome</name>
    <dbReference type="NCBI Taxonomy" id="412755"/>
    <lineage>
        <taxon>unclassified sequences</taxon>
        <taxon>metagenomes</taxon>
        <taxon>ecological metagenomes</taxon>
    </lineage>
</organism>
<feature type="region of interest" description="Disordered" evidence="4">
    <location>
        <begin position="126"/>
        <end position="146"/>
    </location>
</feature>